<dbReference type="SUPFAM" id="SSF56784">
    <property type="entry name" value="HAD-like"/>
    <property type="match status" value="1"/>
</dbReference>
<dbReference type="GO" id="GO:0005768">
    <property type="term" value="C:endosome"/>
    <property type="evidence" value="ECO:0007669"/>
    <property type="project" value="TreeGrafter"/>
</dbReference>
<protein>
    <recommendedName>
        <fullName evidence="3">HAD family hydrolase</fullName>
    </recommendedName>
</protein>
<organism evidence="1 2">
    <name type="scientific">Volvox reticuliferus</name>
    <dbReference type="NCBI Taxonomy" id="1737510"/>
    <lineage>
        <taxon>Eukaryota</taxon>
        <taxon>Viridiplantae</taxon>
        <taxon>Chlorophyta</taxon>
        <taxon>core chlorophytes</taxon>
        <taxon>Chlorophyceae</taxon>
        <taxon>CS clade</taxon>
        <taxon>Chlamydomonadales</taxon>
        <taxon>Volvocaceae</taxon>
        <taxon>Volvox</taxon>
    </lineage>
</organism>
<evidence type="ECO:0008006" key="3">
    <source>
        <dbReference type="Google" id="ProtNLM"/>
    </source>
</evidence>
<dbReference type="AlphaFoldDB" id="A0A8J4G8E9"/>
<dbReference type="GO" id="GO:0000149">
    <property type="term" value="F:SNARE binding"/>
    <property type="evidence" value="ECO:0007669"/>
    <property type="project" value="TreeGrafter"/>
</dbReference>
<dbReference type="Proteomes" id="UP000722791">
    <property type="component" value="Unassembled WGS sequence"/>
</dbReference>
<comment type="caution">
    <text evidence="1">The sequence shown here is derived from an EMBL/GenBank/DDBJ whole genome shotgun (WGS) entry which is preliminary data.</text>
</comment>
<evidence type="ECO:0000313" key="1">
    <source>
        <dbReference type="EMBL" id="GIM02068.1"/>
    </source>
</evidence>
<evidence type="ECO:0000313" key="2">
    <source>
        <dbReference type="Proteomes" id="UP000722791"/>
    </source>
</evidence>
<dbReference type="InterPro" id="IPR036412">
    <property type="entry name" value="HAD-like_sf"/>
</dbReference>
<dbReference type="GO" id="GO:0000323">
    <property type="term" value="C:lytic vacuole"/>
    <property type="evidence" value="ECO:0007669"/>
    <property type="project" value="TreeGrafter"/>
</dbReference>
<sequence>MLGRHSNCRSGCRAIASQPRRAFSSPRIMRWSKCAATGTNLIALDFDGVVCDSCGESSLSAFKAAALLWPEIFLAPEAEARKDELVEKMRAVRPVVETGYENIVQIRCLYEGVSVDEMLASWETMLPARMAQWGLNRAEMVQLFGRVRDDWIAADLNGWLAPNRIYEGVAGPVRTAMERHQVYIVTTKQAHYTEILMRDMASVPFPPDRIFSQTVSGRPKGEVLAALAAQHPDAVTKIFVEDKLSTLEKVARSVLRPP</sequence>
<proteinExistence type="predicted"/>
<name>A0A8J4G8E9_9CHLO</name>
<reference evidence="1" key="1">
    <citation type="journal article" date="2021" name="Proc. Natl. Acad. Sci. U.S.A.">
        <title>Three genomes in the algal genus Volvox reveal the fate of a haploid sex-determining region after a transition to homothallism.</title>
        <authorList>
            <person name="Yamamoto K."/>
            <person name="Hamaji T."/>
            <person name="Kawai-Toyooka H."/>
            <person name="Matsuzaki R."/>
            <person name="Takahashi F."/>
            <person name="Nishimura Y."/>
            <person name="Kawachi M."/>
            <person name="Noguchi H."/>
            <person name="Minakuchi Y."/>
            <person name="Umen J.G."/>
            <person name="Toyoda A."/>
            <person name="Nozaki H."/>
        </authorList>
    </citation>
    <scope>NUCLEOTIDE SEQUENCE</scope>
    <source>
        <strain evidence="1">NIES-3785</strain>
    </source>
</reference>
<dbReference type="PANTHER" id="PTHR15157">
    <property type="entry name" value="UV RADIATION RESISTANCE-ASSOCIATED GENE PROTEIN"/>
    <property type="match status" value="1"/>
</dbReference>
<dbReference type="EMBL" id="BNCQ01000010">
    <property type="protein sequence ID" value="GIM02068.1"/>
    <property type="molecule type" value="Genomic_DNA"/>
</dbReference>
<gene>
    <name evidence="1" type="ORF">Vretimale_6800</name>
</gene>
<dbReference type="GO" id="GO:0035493">
    <property type="term" value="P:SNARE complex assembly"/>
    <property type="evidence" value="ECO:0007669"/>
    <property type="project" value="TreeGrafter"/>
</dbReference>
<accession>A0A8J4G8E9</accession>
<dbReference type="PANTHER" id="PTHR15157:SF25">
    <property type="entry name" value="OS07G0418000 PROTEIN"/>
    <property type="match status" value="1"/>
</dbReference>